<reference evidence="1 2" key="1">
    <citation type="submission" date="2021-06" db="EMBL/GenBank/DDBJ databases">
        <title>Caerostris darwini draft genome.</title>
        <authorList>
            <person name="Kono N."/>
            <person name="Arakawa K."/>
        </authorList>
    </citation>
    <scope>NUCLEOTIDE SEQUENCE [LARGE SCALE GENOMIC DNA]</scope>
</reference>
<dbReference type="Proteomes" id="UP001054837">
    <property type="component" value="Unassembled WGS sequence"/>
</dbReference>
<dbReference type="AlphaFoldDB" id="A0AAV4QQ68"/>
<protein>
    <submittedName>
        <fullName evidence="1">Uncharacterized protein</fullName>
    </submittedName>
</protein>
<dbReference type="EMBL" id="BPLQ01004748">
    <property type="protein sequence ID" value="GIY10419.1"/>
    <property type="molecule type" value="Genomic_DNA"/>
</dbReference>
<sequence>MFQVTDITENSSNYEVPKDKQSSFSFEDRALLLVWCLFISHSLHDNPHERAWHYSGRDCHHLYFPASHAAGLHAVGWNDS</sequence>
<accession>A0AAV4QQ68</accession>
<evidence type="ECO:0000313" key="1">
    <source>
        <dbReference type="EMBL" id="GIY10419.1"/>
    </source>
</evidence>
<organism evidence="1 2">
    <name type="scientific">Caerostris darwini</name>
    <dbReference type="NCBI Taxonomy" id="1538125"/>
    <lineage>
        <taxon>Eukaryota</taxon>
        <taxon>Metazoa</taxon>
        <taxon>Ecdysozoa</taxon>
        <taxon>Arthropoda</taxon>
        <taxon>Chelicerata</taxon>
        <taxon>Arachnida</taxon>
        <taxon>Araneae</taxon>
        <taxon>Araneomorphae</taxon>
        <taxon>Entelegynae</taxon>
        <taxon>Araneoidea</taxon>
        <taxon>Araneidae</taxon>
        <taxon>Caerostris</taxon>
    </lineage>
</organism>
<gene>
    <name evidence="1" type="ORF">CDAR_474941</name>
</gene>
<comment type="caution">
    <text evidence="1">The sequence shown here is derived from an EMBL/GenBank/DDBJ whole genome shotgun (WGS) entry which is preliminary data.</text>
</comment>
<evidence type="ECO:0000313" key="2">
    <source>
        <dbReference type="Proteomes" id="UP001054837"/>
    </source>
</evidence>
<keyword evidence="2" id="KW-1185">Reference proteome</keyword>
<proteinExistence type="predicted"/>
<name>A0AAV4QQ68_9ARAC</name>